<dbReference type="Pfam" id="PF02502">
    <property type="entry name" value="LacAB_rpiB"/>
    <property type="match status" value="1"/>
</dbReference>
<dbReference type="NCBIfam" id="TIGR01120">
    <property type="entry name" value="rpiB"/>
    <property type="match status" value="1"/>
</dbReference>
<proteinExistence type="inferred from homology"/>
<evidence type="ECO:0000313" key="4">
    <source>
        <dbReference type="Proteomes" id="UP000547674"/>
    </source>
</evidence>
<reference evidence="3 4" key="1">
    <citation type="submission" date="2020-03" db="EMBL/GenBank/DDBJ databases">
        <title>Metabolic flexibility allows generalist bacteria to become dominant in a frequently disturbed ecosystem.</title>
        <authorList>
            <person name="Chen Y.-J."/>
            <person name="Leung P.M."/>
            <person name="Bay S.K."/>
            <person name="Hugenholtz P."/>
            <person name="Kessler A.J."/>
            <person name="Shelley G."/>
            <person name="Waite D.W."/>
            <person name="Cook P.L."/>
            <person name="Greening C."/>
        </authorList>
    </citation>
    <scope>NUCLEOTIDE SEQUENCE [LARGE SCALE GENOMIC DNA]</scope>
    <source>
        <strain evidence="3">SS_bin_28</strain>
    </source>
</reference>
<evidence type="ECO:0000256" key="1">
    <source>
        <dbReference type="ARBA" id="ARBA00008754"/>
    </source>
</evidence>
<dbReference type="InterPro" id="IPR036569">
    <property type="entry name" value="RpiB_LacA_LacB_sf"/>
</dbReference>
<dbReference type="Gene3D" id="3.40.1400.10">
    <property type="entry name" value="Sugar-phosphate isomerase, RpiB/LacA/LacB"/>
    <property type="match status" value="1"/>
</dbReference>
<evidence type="ECO:0000313" key="3">
    <source>
        <dbReference type="EMBL" id="NNF08124.1"/>
    </source>
</evidence>
<dbReference type="GO" id="GO:0004751">
    <property type="term" value="F:ribose-5-phosphate isomerase activity"/>
    <property type="evidence" value="ECO:0007669"/>
    <property type="project" value="UniProtKB-EC"/>
</dbReference>
<dbReference type="GO" id="GO:0005975">
    <property type="term" value="P:carbohydrate metabolic process"/>
    <property type="evidence" value="ECO:0007669"/>
    <property type="project" value="InterPro"/>
</dbReference>
<dbReference type="PANTHER" id="PTHR30345:SF0">
    <property type="entry name" value="DNA DAMAGE-REPAIR_TOLERATION PROTEIN DRT102"/>
    <property type="match status" value="1"/>
</dbReference>
<dbReference type="NCBIfam" id="NF004051">
    <property type="entry name" value="PRK05571.1"/>
    <property type="match status" value="1"/>
</dbReference>
<dbReference type="EMBL" id="JABDJR010000618">
    <property type="protein sequence ID" value="NNF08124.1"/>
    <property type="molecule type" value="Genomic_DNA"/>
</dbReference>
<gene>
    <name evidence="3" type="primary">rpiB</name>
    <name evidence="3" type="ORF">HKN21_15275</name>
</gene>
<dbReference type="InterPro" id="IPR004785">
    <property type="entry name" value="RpiB"/>
</dbReference>
<comment type="caution">
    <text evidence="3">The sequence shown here is derived from an EMBL/GenBank/DDBJ whole genome shotgun (WGS) entry which is preliminary data.</text>
</comment>
<dbReference type="InterPro" id="IPR003500">
    <property type="entry name" value="RpiB_LacA_LacB"/>
</dbReference>
<accession>A0A7Y2EE11</accession>
<dbReference type="NCBIfam" id="TIGR00689">
    <property type="entry name" value="rpiB_lacA_lacB"/>
    <property type="match status" value="1"/>
</dbReference>
<comment type="similarity">
    <text evidence="1">Belongs to the LacAB/RpiB family.</text>
</comment>
<dbReference type="AlphaFoldDB" id="A0A7Y2EE11"/>
<sequence length="183" mass="19270">MHLNNNELESLIRNVVERLVDDSAPGSATPKAIAFGADHGGFQLKESLKEHAGTLGFQIKDCGTFSTDAVDYPDFAVKVAQAVATGQCRYGVMVDGAGIGSCMAANKIPGARAALCYDISTANNAREHNNANVLTLGAGLIGPALAKAILKTFVTTECTEPRHQRRVDKIDALLPGGIRSEGF</sequence>
<keyword evidence="2 3" id="KW-0413">Isomerase</keyword>
<dbReference type="Proteomes" id="UP000547674">
    <property type="component" value="Unassembled WGS sequence"/>
</dbReference>
<protein>
    <submittedName>
        <fullName evidence="3">Ribose 5-phosphate isomerase B</fullName>
        <ecNumber evidence="3">5.3.1.6</ecNumber>
    </submittedName>
</protein>
<evidence type="ECO:0000256" key="2">
    <source>
        <dbReference type="ARBA" id="ARBA00023235"/>
    </source>
</evidence>
<dbReference type="PANTHER" id="PTHR30345">
    <property type="entry name" value="RIBOSE-5-PHOSPHATE ISOMERASE B"/>
    <property type="match status" value="1"/>
</dbReference>
<dbReference type="SUPFAM" id="SSF89623">
    <property type="entry name" value="Ribose/Galactose isomerase RpiB/AlsB"/>
    <property type="match status" value="1"/>
</dbReference>
<name>A0A7Y2EE11_UNCEI</name>
<dbReference type="EC" id="5.3.1.6" evidence="3"/>
<organism evidence="3 4">
    <name type="scientific">Eiseniibacteriota bacterium</name>
    <dbReference type="NCBI Taxonomy" id="2212470"/>
    <lineage>
        <taxon>Bacteria</taxon>
        <taxon>Candidatus Eiseniibacteriota</taxon>
    </lineage>
</organism>